<evidence type="ECO:0000313" key="3">
    <source>
        <dbReference type="Proteomes" id="UP000621560"/>
    </source>
</evidence>
<dbReference type="Proteomes" id="UP000621560">
    <property type="component" value="Unassembled WGS sequence"/>
</dbReference>
<name>A0A927BW88_9BACL</name>
<comment type="similarity">
    <text evidence="1">Belongs to the UPF0065 (bug) family.</text>
</comment>
<dbReference type="EMBL" id="JACXIZ010000026">
    <property type="protein sequence ID" value="MBD2846649.1"/>
    <property type="molecule type" value="Genomic_DNA"/>
</dbReference>
<dbReference type="Pfam" id="PF03401">
    <property type="entry name" value="TctC"/>
    <property type="match status" value="1"/>
</dbReference>
<dbReference type="Gene3D" id="3.40.190.150">
    <property type="entry name" value="Bordetella uptake gene, domain 1"/>
    <property type="match status" value="1"/>
</dbReference>
<sequence>MQYKSLDTKKIVFGLLAAILMTVLLAGCGGNSNSSAENVESQANNAEHTADYPKKTIEVIVPAGAGGGTDVAARLVSQYLHEELGVSLVVVNVNGAGGTLGTRQVKDAEPDGYKVSFYNEGTILNEVMGVADYGMDAFKQAGIAMDVNSVALVSSSKFESFEAMMTYAEENPGKLKFGVEMGTYTQLLGEYIEQQRGVDLQLVDVGGVNAAIASLAGGHVDFIQSPLGVAKDYVESGEFNSLVVLGEQRYDKLQDIPTLQEQGVDFVLPKFYYFAFPKETPDEIVDVFTSALEKVTAGPAFAERAEGLYLTPNYRNPEDSIALFEKYKQLFESYQEQ</sequence>
<comment type="caution">
    <text evidence="2">The sequence shown here is derived from an EMBL/GenBank/DDBJ whole genome shotgun (WGS) entry which is preliminary data.</text>
</comment>
<keyword evidence="3" id="KW-1185">Reference proteome</keyword>
<dbReference type="PANTHER" id="PTHR42928">
    <property type="entry name" value="TRICARBOXYLATE-BINDING PROTEIN"/>
    <property type="match status" value="1"/>
</dbReference>
<protein>
    <submittedName>
        <fullName evidence="2">Tripartite tricarboxylate transporter substrate binding protein</fullName>
    </submittedName>
</protein>
<dbReference type="InterPro" id="IPR005064">
    <property type="entry name" value="BUG"/>
</dbReference>
<organism evidence="2 3">
    <name type="scientific">Paenibacillus sabuli</name>
    <dbReference type="NCBI Taxonomy" id="2772509"/>
    <lineage>
        <taxon>Bacteria</taxon>
        <taxon>Bacillati</taxon>
        <taxon>Bacillota</taxon>
        <taxon>Bacilli</taxon>
        <taxon>Bacillales</taxon>
        <taxon>Paenibacillaceae</taxon>
        <taxon>Paenibacillus</taxon>
    </lineage>
</organism>
<dbReference type="InterPro" id="IPR042100">
    <property type="entry name" value="Bug_dom1"/>
</dbReference>
<dbReference type="Gene3D" id="3.40.190.10">
    <property type="entry name" value="Periplasmic binding protein-like II"/>
    <property type="match status" value="1"/>
</dbReference>
<accession>A0A927BW88</accession>
<dbReference type="RefSeq" id="WP_190919241.1">
    <property type="nucleotide sequence ID" value="NZ_JACXIZ010000026.1"/>
</dbReference>
<dbReference type="AlphaFoldDB" id="A0A927BW88"/>
<evidence type="ECO:0000256" key="1">
    <source>
        <dbReference type="ARBA" id="ARBA00006987"/>
    </source>
</evidence>
<gene>
    <name evidence="2" type="ORF">IDH44_15725</name>
</gene>
<reference evidence="2" key="1">
    <citation type="submission" date="2020-09" db="EMBL/GenBank/DDBJ databases">
        <title>A novel bacterium of genus Paenibacillus, isolated from South China Sea.</title>
        <authorList>
            <person name="Huang H."/>
            <person name="Mo K."/>
            <person name="Hu Y."/>
        </authorList>
    </citation>
    <scope>NUCLEOTIDE SEQUENCE</scope>
    <source>
        <strain evidence="2">IB182496</strain>
    </source>
</reference>
<dbReference type="PANTHER" id="PTHR42928:SF5">
    <property type="entry name" value="BLR1237 PROTEIN"/>
    <property type="match status" value="1"/>
</dbReference>
<dbReference type="PROSITE" id="PS51257">
    <property type="entry name" value="PROKAR_LIPOPROTEIN"/>
    <property type="match status" value="1"/>
</dbReference>
<dbReference type="SUPFAM" id="SSF53850">
    <property type="entry name" value="Periplasmic binding protein-like II"/>
    <property type="match status" value="1"/>
</dbReference>
<dbReference type="CDD" id="cd07012">
    <property type="entry name" value="PBP2_Bug_TTT"/>
    <property type="match status" value="1"/>
</dbReference>
<dbReference type="PIRSF" id="PIRSF017082">
    <property type="entry name" value="YflP"/>
    <property type="match status" value="1"/>
</dbReference>
<proteinExistence type="inferred from homology"/>
<evidence type="ECO:0000313" key="2">
    <source>
        <dbReference type="EMBL" id="MBD2846649.1"/>
    </source>
</evidence>